<evidence type="ECO:0000256" key="5">
    <source>
        <dbReference type="ARBA" id="ARBA00022832"/>
    </source>
</evidence>
<feature type="domain" description="Beta-ketoacyl-[acyl-carrier-protein] synthase III C-terminal" evidence="9">
    <location>
        <begin position="221"/>
        <end position="305"/>
    </location>
</feature>
<keyword evidence="7" id="KW-0275">Fatty acid biosynthesis</keyword>
<keyword evidence="8" id="KW-0511">Multifunctional enzyme</keyword>
<dbReference type="PANTHER" id="PTHR43091">
    <property type="entry name" value="3-OXOACYL-[ACYL-CARRIER-PROTEIN] SYNTHASE"/>
    <property type="match status" value="1"/>
</dbReference>
<evidence type="ECO:0000256" key="8">
    <source>
        <dbReference type="ARBA" id="ARBA00023268"/>
    </source>
</evidence>
<evidence type="ECO:0000259" key="9">
    <source>
        <dbReference type="Pfam" id="PF08541"/>
    </source>
</evidence>
<comment type="pathway">
    <text evidence="1">Lipid metabolism.</text>
</comment>
<dbReference type="PANTHER" id="PTHR43091:SF1">
    <property type="entry name" value="BETA-KETOACYL-[ACYL-CARRIER-PROTEIN] SYNTHASE III, CHLOROPLASTIC"/>
    <property type="match status" value="1"/>
</dbReference>
<sequence>MIGIENVGIYVPNYYISNYDKKDKFEIDDNFIKDKIGVEQVTRKSINEDTSDMCVEAFRHLTTKVDINIEDVECLIVCTQNPDNNGIPHTSSIVHSKLKGKESCACFDISLGCSGYVYSLSIIKSFMEANGMNKGLLFTADPYSKIIDEDDKNTSLLFGDAATVTLLTNSKNSWFPRKFLFATNGKGSGALHNNNGVLEMDGRAVFNFSATVVPLQVNNLLKEIDMKLDDIDLILFHQGSKYIIDTLIRRLKLDKEKVPIELNKHGNTVSSSIPLILEQSITKPINRILMSGFGLGLSWGSCVIEKRKKE</sequence>
<keyword evidence="4" id="KW-0808">Transferase</keyword>
<feature type="domain" description="Beta-ketoacyl-[acyl-carrier-protein] synthase III N-terminal" evidence="10">
    <location>
        <begin position="107"/>
        <end position="172"/>
    </location>
</feature>
<evidence type="ECO:0000256" key="4">
    <source>
        <dbReference type="ARBA" id="ARBA00022679"/>
    </source>
</evidence>
<dbReference type="GO" id="GO:0006633">
    <property type="term" value="P:fatty acid biosynthetic process"/>
    <property type="evidence" value="ECO:0007669"/>
    <property type="project" value="UniProtKB-KW"/>
</dbReference>
<dbReference type="InterPro" id="IPR016039">
    <property type="entry name" value="Thiolase-like"/>
</dbReference>
<dbReference type="AlphaFoldDB" id="A0A6I0F8E0"/>
<dbReference type="RefSeq" id="WP_151618731.1">
    <property type="nucleotide sequence ID" value="NZ_WBXO01000002.1"/>
</dbReference>
<dbReference type="CDD" id="cd00830">
    <property type="entry name" value="KAS_III"/>
    <property type="match status" value="1"/>
</dbReference>
<organism evidence="11 12">
    <name type="scientific">Heliorestis acidaminivorans</name>
    <dbReference type="NCBI Taxonomy" id="553427"/>
    <lineage>
        <taxon>Bacteria</taxon>
        <taxon>Bacillati</taxon>
        <taxon>Bacillota</taxon>
        <taxon>Clostridia</taxon>
        <taxon>Eubacteriales</taxon>
        <taxon>Heliobacteriaceae</taxon>
        <taxon>Heliorestis</taxon>
    </lineage>
</organism>
<protein>
    <submittedName>
        <fullName evidence="11">Ketoacyl-ACP synthase III</fullName>
    </submittedName>
</protein>
<comment type="caution">
    <text evidence="11">The sequence shown here is derived from an EMBL/GenBank/DDBJ whole genome shotgun (WGS) entry which is preliminary data.</text>
</comment>
<keyword evidence="6" id="KW-0443">Lipid metabolism</keyword>
<name>A0A6I0F8E0_9FIRM</name>
<dbReference type="Proteomes" id="UP000468766">
    <property type="component" value="Unassembled WGS sequence"/>
</dbReference>
<gene>
    <name evidence="11" type="ORF">F9B85_03885</name>
</gene>
<comment type="similarity">
    <text evidence="2">Belongs to the thiolase-like superfamily. FabH family.</text>
</comment>
<dbReference type="InterPro" id="IPR013747">
    <property type="entry name" value="ACP_syn_III_C"/>
</dbReference>
<keyword evidence="5" id="KW-0276">Fatty acid metabolism</keyword>
<evidence type="ECO:0000256" key="7">
    <source>
        <dbReference type="ARBA" id="ARBA00023160"/>
    </source>
</evidence>
<proteinExistence type="inferred from homology"/>
<evidence type="ECO:0000313" key="11">
    <source>
        <dbReference type="EMBL" id="KAB2953768.1"/>
    </source>
</evidence>
<dbReference type="Pfam" id="PF08545">
    <property type="entry name" value="ACP_syn_III"/>
    <property type="match status" value="1"/>
</dbReference>
<evidence type="ECO:0000259" key="10">
    <source>
        <dbReference type="Pfam" id="PF08545"/>
    </source>
</evidence>
<dbReference type="SUPFAM" id="SSF53901">
    <property type="entry name" value="Thiolase-like"/>
    <property type="match status" value="1"/>
</dbReference>
<dbReference type="InterPro" id="IPR013751">
    <property type="entry name" value="ACP_syn_III_N"/>
</dbReference>
<evidence type="ECO:0000256" key="1">
    <source>
        <dbReference type="ARBA" id="ARBA00005189"/>
    </source>
</evidence>
<evidence type="ECO:0000313" key="12">
    <source>
        <dbReference type="Proteomes" id="UP000468766"/>
    </source>
</evidence>
<accession>A0A6I0F8E0</accession>
<dbReference type="EMBL" id="WBXO01000002">
    <property type="protein sequence ID" value="KAB2953768.1"/>
    <property type="molecule type" value="Genomic_DNA"/>
</dbReference>
<evidence type="ECO:0000256" key="6">
    <source>
        <dbReference type="ARBA" id="ARBA00023098"/>
    </source>
</evidence>
<dbReference type="OrthoDB" id="9815506at2"/>
<keyword evidence="12" id="KW-1185">Reference proteome</keyword>
<dbReference type="GO" id="GO:0004315">
    <property type="term" value="F:3-oxoacyl-[acyl-carrier-protein] synthase activity"/>
    <property type="evidence" value="ECO:0007669"/>
    <property type="project" value="InterPro"/>
</dbReference>
<evidence type="ECO:0000256" key="2">
    <source>
        <dbReference type="ARBA" id="ARBA00008642"/>
    </source>
</evidence>
<reference evidence="11 12" key="1">
    <citation type="submission" date="2019-10" db="EMBL/GenBank/DDBJ databases">
        <title>Whole-genome sequence of the extremophile Heliorestis acidaminivorans DSM 24790.</title>
        <authorList>
            <person name="Kyndt J.A."/>
            <person name="Meyer T.E."/>
        </authorList>
    </citation>
    <scope>NUCLEOTIDE SEQUENCE [LARGE SCALE GENOMIC DNA]</scope>
    <source>
        <strain evidence="11 12">DSM 24790</strain>
    </source>
</reference>
<evidence type="ECO:0000256" key="3">
    <source>
        <dbReference type="ARBA" id="ARBA00022516"/>
    </source>
</evidence>
<keyword evidence="3" id="KW-0444">Lipid biosynthesis</keyword>
<dbReference type="Gene3D" id="3.40.47.10">
    <property type="match status" value="1"/>
</dbReference>
<dbReference type="Pfam" id="PF08541">
    <property type="entry name" value="ACP_syn_III_C"/>
    <property type="match status" value="1"/>
</dbReference>